<name>A0A382TIZ2_9ZZZZ</name>
<dbReference type="PRINTS" id="PR00725">
    <property type="entry name" value="DADACBPTASE1"/>
</dbReference>
<proteinExistence type="inferred from homology"/>
<feature type="non-terminal residue" evidence="8">
    <location>
        <position position="144"/>
    </location>
</feature>
<dbReference type="EMBL" id="UINC01137002">
    <property type="protein sequence ID" value="SVD22089.1"/>
    <property type="molecule type" value="Genomic_DNA"/>
</dbReference>
<gene>
    <name evidence="8" type="ORF">METZ01_LOCUS374943</name>
</gene>
<dbReference type="GO" id="GO:0009252">
    <property type="term" value="P:peptidoglycan biosynthetic process"/>
    <property type="evidence" value="ECO:0007669"/>
    <property type="project" value="UniProtKB-KW"/>
</dbReference>
<evidence type="ECO:0000313" key="8">
    <source>
        <dbReference type="EMBL" id="SVD22089.1"/>
    </source>
</evidence>
<dbReference type="GO" id="GO:0071555">
    <property type="term" value="P:cell wall organization"/>
    <property type="evidence" value="ECO:0007669"/>
    <property type="project" value="UniProtKB-KW"/>
</dbReference>
<comment type="similarity">
    <text evidence="1">Belongs to the peptidase S11 family.</text>
</comment>
<evidence type="ECO:0000256" key="3">
    <source>
        <dbReference type="ARBA" id="ARBA00022801"/>
    </source>
</evidence>
<dbReference type="InterPro" id="IPR001967">
    <property type="entry name" value="Peptidase_S11_N"/>
</dbReference>
<reference evidence="8" key="1">
    <citation type="submission" date="2018-05" db="EMBL/GenBank/DDBJ databases">
        <authorList>
            <person name="Lanie J.A."/>
            <person name="Ng W.-L."/>
            <person name="Kazmierczak K.M."/>
            <person name="Andrzejewski T.M."/>
            <person name="Davidsen T.M."/>
            <person name="Wayne K.J."/>
            <person name="Tettelin H."/>
            <person name="Glass J.I."/>
            <person name="Rusch D."/>
            <person name="Podicherti R."/>
            <person name="Tsui H.-C.T."/>
            <person name="Winkler M.E."/>
        </authorList>
    </citation>
    <scope>NUCLEOTIDE SEQUENCE</scope>
</reference>
<sequence length="144" mass="16124">VLKRRCTIIGLIKQPIILHFCLILFSTDAAYSQSSGGEMTPLARDGLIRVRARAALVLNLQSGEVIYQKNPLAQLPIASVTKLMTALTFINMNPDPDKRITISRQDVYRANWTNLRYRERVYVRDLLHATLISSDNAAARALAS</sequence>
<accession>A0A382TIZ2</accession>
<dbReference type="GO" id="GO:0006508">
    <property type="term" value="P:proteolysis"/>
    <property type="evidence" value="ECO:0007669"/>
    <property type="project" value="InterPro"/>
</dbReference>
<evidence type="ECO:0000256" key="1">
    <source>
        <dbReference type="ARBA" id="ARBA00007164"/>
    </source>
</evidence>
<keyword evidence="2" id="KW-0732">Signal</keyword>
<keyword evidence="6" id="KW-0961">Cell wall biogenesis/degradation</keyword>
<dbReference type="AlphaFoldDB" id="A0A382TIZ2"/>
<evidence type="ECO:0000256" key="4">
    <source>
        <dbReference type="ARBA" id="ARBA00022960"/>
    </source>
</evidence>
<organism evidence="8">
    <name type="scientific">marine metagenome</name>
    <dbReference type="NCBI Taxonomy" id="408172"/>
    <lineage>
        <taxon>unclassified sequences</taxon>
        <taxon>metagenomes</taxon>
        <taxon>ecological metagenomes</taxon>
    </lineage>
</organism>
<dbReference type="Gene3D" id="3.40.710.10">
    <property type="entry name" value="DD-peptidase/beta-lactamase superfamily"/>
    <property type="match status" value="1"/>
</dbReference>
<evidence type="ECO:0000259" key="7">
    <source>
        <dbReference type="Pfam" id="PF00768"/>
    </source>
</evidence>
<keyword evidence="3" id="KW-0378">Hydrolase</keyword>
<feature type="domain" description="Peptidase S11 D-alanyl-D-alanine carboxypeptidase A N-terminal" evidence="7">
    <location>
        <begin position="49"/>
        <end position="143"/>
    </location>
</feature>
<dbReference type="SUPFAM" id="SSF56601">
    <property type="entry name" value="beta-lactamase/transpeptidase-like"/>
    <property type="match status" value="1"/>
</dbReference>
<evidence type="ECO:0000256" key="2">
    <source>
        <dbReference type="ARBA" id="ARBA00022729"/>
    </source>
</evidence>
<dbReference type="GO" id="GO:0008360">
    <property type="term" value="P:regulation of cell shape"/>
    <property type="evidence" value="ECO:0007669"/>
    <property type="project" value="UniProtKB-KW"/>
</dbReference>
<keyword evidence="4" id="KW-0133">Cell shape</keyword>
<dbReference type="InterPro" id="IPR012338">
    <property type="entry name" value="Beta-lactam/transpept-like"/>
</dbReference>
<feature type="non-terminal residue" evidence="8">
    <location>
        <position position="1"/>
    </location>
</feature>
<dbReference type="Pfam" id="PF00768">
    <property type="entry name" value="Peptidase_S11"/>
    <property type="match status" value="1"/>
</dbReference>
<protein>
    <recommendedName>
        <fullName evidence="7">Peptidase S11 D-alanyl-D-alanine carboxypeptidase A N-terminal domain-containing protein</fullName>
    </recommendedName>
</protein>
<dbReference type="GO" id="GO:0009002">
    <property type="term" value="F:serine-type D-Ala-D-Ala carboxypeptidase activity"/>
    <property type="evidence" value="ECO:0007669"/>
    <property type="project" value="InterPro"/>
</dbReference>
<keyword evidence="5" id="KW-0573">Peptidoglycan synthesis</keyword>
<evidence type="ECO:0000256" key="6">
    <source>
        <dbReference type="ARBA" id="ARBA00023316"/>
    </source>
</evidence>
<dbReference type="InterPro" id="IPR018044">
    <property type="entry name" value="Peptidase_S11"/>
</dbReference>
<evidence type="ECO:0000256" key="5">
    <source>
        <dbReference type="ARBA" id="ARBA00022984"/>
    </source>
</evidence>